<dbReference type="PROSITE" id="PS50943">
    <property type="entry name" value="HTH_CROC1"/>
    <property type="match status" value="1"/>
</dbReference>
<feature type="domain" description="HTH cro/C1-type" evidence="1">
    <location>
        <begin position="39"/>
        <end position="65"/>
    </location>
</feature>
<dbReference type="Proteomes" id="UP000539953">
    <property type="component" value="Unassembled WGS sequence"/>
</dbReference>
<evidence type="ECO:0000259" key="1">
    <source>
        <dbReference type="PROSITE" id="PS50943"/>
    </source>
</evidence>
<protein>
    <submittedName>
        <fullName evidence="2">DNA-binding XRE family transcriptional regulator</fullName>
    </submittedName>
</protein>
<organism evidence="2 3">
    <name type="scientific">Catenisphaera adipataccumulans</name>
    <dbReference type="NCBI Taxonomy" id="700500"/>
    <lineage>
        <taxon>Bacteria</taxon>
        <taxon>Bacillati</taxon>
        <taxon>Bacillota</taxon>
        <taxon>Erysipelotrichia</taxon>
        <taxon>Erysipelotrichales</taxon>
        <taxon>Erysipelotrichaceae</taxon>
        <taxon>Catenisphaera</taxon>
    </lineage>
</organism>
<dbReference type="Gene3D" id="1.10.260.40">
    <property type="entry name" value="lambda repressor-like DNA-binding domains"/>
    <property type="match status" value="1"/>
</dbReference>
<dbReference type="RefSeq" id="WP_183328314.1">
    <property type="nucleotide sequence ID" value="NZ_JACHHK010000003.1"/>
</dbReference>
<dbReference type="InterPro" id="IPR001387">
    <property type="entry name" value="Cro/C1-type_HTH"/>
</dbReference>
<dbReference type="SMART" id="SM00530">
    <property type="entry name" value="HTH_XRE"/>
    <property type="match status" value="1"/>
</dbReference>
<keyword evidence="3" id="KW-1185">Reference proteome</keyword>
<dbReference type="InterPro" id="IPR010982">
    <property type="entry name" value="Lambda_DNA-bd_dom_sf"/>
</dbReference>
<evidence type="ECO:0000313" key="3">
    <source>
        <dbReference type="Proteomes" id="UP000539953"/>
    </source>
</evidence>
<dbReference type="GO" id="GO:0003677">
    <property type="term" value="F:DNA binding"/>
    <property type="evidence" value="ECO:0007669"/>
    <property type="project" value="UniProtKB-KW"/>
</dbReference>
<dbReference type="CDD" id="cd00093">
    <property type="entry name" value="HTH_XRE"/>
    <property type="match status" value="1"/>
</dbReference>
<sequence length="105" mass="12477">MKINKHAGKKQAWHFMPEEKDYFIEKLTDELPVLRSTVNITQEDLAEAVGISRQTYNAIEGGKRKMSWNTYLALLMFFDYNPRTHIMIRRLEIFPEIMELQQSEL</sequence>
<dbReference type="EMBL" id="JACHHK010000003">
    <property type="protein sequence ID" value="MBB5183064.1"/>
    <property type="molecule type" value="Genomic_DNA"/>
</dbReference>
<accession>A0A7W8CZ94</accession>
<evidence type="ECO:0000313" key="2">
    <source>
        <dbReference type="EMBL" id="MBB5183064.1"/>
    </source>
</evidence>
<keyword evidence="2" id="KW-0238">DNA-binding</keyword>
<dbReference type="AlphaFoldDB" id="A0A7W8CZ94"/>
<proteinExistence type="predicted"/>
<name>A0A7W8CZ94_9FIRM</name>
<reference evidence="2 3" key="1">
    <citation type="submission" date="2020-08" db="EMBL/GenBank/DDBJ databases">
        <title>Genomic Encyclopedia of Type Strains, Phase IV (KMG-IV): sequencing the most valuable type-strain genomes for metagenomic binning, comparative biology and taxonomic classification.</title>
        <authorList>
            <person name="Goeker M."/>
        </authorList>
    </citation>
    <scope>NUCLEOTIDE SEQUENCE [LARGE SCALE GENOMIC DNA]</scope>
    <source>
        <strain evidence="2 3">DSM 25799</strain>
    </source>
</reference>
<comment type="caution">
    <text evidence="2">The sequence shown here is derived from an EMBL/GenBank/DDBJ whole genome shotgun (WGS) entry which is preliminary data.</text>
</comment>
<dbReference type="SUPFAM" id="SSF47413">
    <property type="entry name" value="lambda repressor-like DNA-binding domains"/>
    <property type="match status" value="1"/>
</dbReference>
<gene>
    <name evidence="2" type="ORF">HNQ47_001084</name>
</gene>
<dbReference type="Pfam" id="PF13560">
    <property type="entry name" value="HTH_31"/>
    <property type="match status" value="1"/>
</dbReference>